<sequence>MTRAFISYSHADESYRAELEKHLSLLRKQGLIELWHDHRIPAGGEIESHISAELERAEVILLLVSADFMASDYCYGVEMTRAMARHAAGTGVVVPIIVRPCDWHSGPFGRLKALPRDGKPVSKWPTLDDAFLCIVQSLRDLVAQRRPNQAGTAAPVAWPAPASVPGAAVYPRSSALALRKEFSDMDRDRFLEEGFAYIRAFFENSVKELGPRNPSYEAHFRPLSKEAFTGTLYREGRKVAGCYIRISRMYGGRAQIAYSGNDNGQDNSFNEILSVEADDQLMYFRQQMLHWPGNVARLTHEGAAEALWQLFIERAR</sequence>
<evidence type="ECO:0000313" key="3">
    <source>
        <dbReference type="Proteomes" id="UP000177515"/>
    </source>
</evidence>
<evidence type="ECO:0000259" key="1">
    <source>
        <dbReference type="PROSITE" id="PS50104"/>
    </source>
</evidence>
<gene>
    <name evidence="2" type="ORF">BKK80_12000</name>
</gene>
<dbReference type="Proteomes" id="UP000177515">
    <property type="component" value="Chromosome 1"/>
</dbReference>
<dbReference type="InterPro" id="IPR035897">
    <property type="entry name" value="Toll_tir_struct_dom_sf"/>
</dbReference>
<evidence type="ECO:0000313" key="2">
    <source>
        <dbReference type="EMBL" id="AOZ06461.1"/>
    </source>
</evidence>
<dbReference type="Gene3D" id="3.40.50.10140">
    <property type="entry name" value="Toll/interleukin-1 receptor homology (TIR) domain"/>
    <property type="match status" value="1"/>
</dbReference>
<accession>A0ABM6F4W8</accession>
<proteinExistence type="predicted"/>
<dbReference type="EMBL" id="CP017754">
    <property type="protein sequence ID" value="AOZ06461.1"/>
    <property type="molecule type" value="Genomic_DNA"/>
</dbReference>
<dbReference type="RefSeq" id="WP_071069551.1">
    <property type="nucleotide sequence ID" value="NZ_CP017754.1"/>
</dbReference>
<keyword evidence="3" id="KW-1185">Reference proteome</keyword>
<dbReference type="PROSITE" id="PS50104">
    <property type="entry name" value="TIR"/>
    <property type="match status" value="1"/>
</dbReference>
<dbReference type="InterPro" id="IPR000157">
    <property type="entry name" value="TIR_dom"/>
</dbReference>
<name>A0ABM6F4W8_9BURK</name>
<dbReference type="Pfam" id="PF13676">
    <property type="entry name" value="TIR_2"/>
    <property type="match status" value="1"/>
</dbReference>
<feature type="domain" description="TIR" evidence="1">
    <location>
        <begin position="1"/>
        <end position="142"/>
    </location>
</feature>
<protein>
    <recommendedName>
        <fullName evidence="1">TIR domain-containing protein</fullName>
    </recommendedName>
</protein>
<dbReference type="SUPFAM" id="SSF52200">
    <property type="entry name" value="Toll/Interleukin receptor TIR domain"/>
    <property type="match status" value="1"/>
</dbReference>
<reference evidence="2 3" key="1">
    <citation type="submission" date="2016-10" db="EMBL/GenBank/DDBJ databases">
        <title>Complete genome sequences of three Cupriavidus strains isolated from various Malaysian environments.</title>
        <authorList>
            <person name="Abdullah A.A.-A."/>
            <person name="Shafie N.A.H."/>
            <person name="Lau N.S."/>
        </authorList>
    </citation>
    <scope>NUCLEOTIDE SEQUENCE [LARGE SCALE GENOMIC DNA]</scope>
    <source>
        <strain evidence="2 3">USMAA1020</strain>
    </source>
</reference>
<dbReference type="SMART" id="SM00255">
    <property type="entry name" value="TIR"/>
    <property type="match status" value="1"/>
</dbReference>
<organism evidence="2 3">
    <name type="scientific">Cupriavidus malaysiensis</name>
    <dbReference type="NCBI Taxonomy" id="367825"/>
    <lineage>
        <taxon>Bacteria</taxon>
        <taxon>Pseudomonadati</taxon>
        <taxon>Pseudomonadota</taxon>
        <taxon>Betaproteobacteria</taxon>
        <taxon>Burkholderiales</taxon>
        <taxon>Burkholderiaceae</taxon>
        <taxon>Cupriavidus</taxon>
    </lineage>
</organism>